<protein>
    <submittedName>
        <fullName evidence="1">Uncharacterized protein</fullName>
    </submittedName>
</protein>
<dbReference type="RefSeq" id="WP_014404116.1">
    <property type="nucleotide sequence ID" value="NC_017033.1"/>
</dbReference>
<keyword evidence="2" id="KW-1185">Reference proteome</keyword>
<accession>H8L075</accession>
<reference evidence="1" key="1">
    <citation type="submission" date="2012-02" db="EMBL/GenBank/DDBJ databases">
        <title>The complete genome of Frateuria aurantia DSM 6220.</title>
        <authorList>
            <consortium name="US DOE Joint Genome Institute (JGI-PGF)"/>
            <person name="Lucas S."/>
            <person name="Copeland A."/>
            <person name="Lapidus A."/>
            <person name="Glavina del Rio T."/>
            <person name="Dalin E."/>
            <person name="Tice H."/>
            <person name="Bruce D."/>
            <person name="Goodwin L."/>
            <person name="Pitluck S."/>
            <person name="Peters L."/>
            <person name="Ovchinnikova G."/>
            <person name="Teshima H."/>
            <person name="Kyrpides N."/>
            <person name="Mavromatis K."/>
            <person name="Ivanova N."/>
            <person name="Brettin T."/>
            <person name="Detter J.C."/>
            <person name="Han C."/>
            <person name="Larimer F."/>
            <person name="Land M."/>
            <person name="Hauser L."/>
            <person name="Markowitz V."/>
            <person name="Cheng J.-F."/>
            <person name="Hugenholtz P."/>
            <person name="Woyke T."/>
            <person name="Wu D."/>
            <person name="Brambilla E."/>
            <person name="Klenk H.-P."/>
            <person name="Eisen J.A."/>
        </authorList>
    </citation>
    <scope>NUCLEOTIDE SEQUENCE</scope>
    <source>
        <strain evidence="1">DSM 6220</strain>
    </source>
</reference>
<dbReference type="KEGG" id="fau:Fraau_2772"/>
<dbReference type="STRING" id="767434.Fraau_2772"/>
<dbReference type="EMBL" id="CP003350">
    <property type="protein sequence ID" value="AFC87113.1"/>
    <property type="molecule type" value="Genomic_DNA"/>
</dbReference>
<organism evidence="1 2">
    <name type="scientific">Frateuria aurantia (strain ATCC 33424 / DSM 6220 / KCTC 2777 / LMG 1558 / NBRC 3245 / NCIMB 13370)</name>
    <name type="common">Acetobacter aurantius</name>
    <dbReference type="NCBI Taxonomy" id="767434"/>
    <lineage>
        <taxon>Bacteria</taxon>
        <taxon>Pseudomonadati</taxon>
        <taxon>Pseudomonadota</taxon>
        <taxon>Gammaproteobacteria</taxon>
        <taxon>Lysobacterales</taxon>
        <taxon>Rhodanobacteraceae</taxon>
        <taxon>Frateuria</taxon>
    </lineage>
</organism>
<name>H8L075_FRAAD</name>
<dbReference type="InterPro" id="IPR043519">
    <property type="entry name" value="NT_sf"/>
</dbReference>
<sequence>MRAELPSDGWALTLIGLADLMKIAQRPWWIISSAAAALHGEVTQPPADVDVLIAPEDALSIASQLGLQAAPGIPCEHFYSEIFIRWEGLPLPVEFMAGFHLHEQGQWRPVRPSSRQPENVDGATLHIPDRSELIRLLRRFGRDKDLIRAQRLEEAGRWPPQSP</sequence>
<dbReference type="HOGENOM" id="CLU_137865_0_0_6"/>
<proteinExistence type="predicted"/>
<dbReference type="AlphaFoldDB" id="H8L075"/>
<evidence type="ECO:0000313" key="1">
    <source>
        <dbReference type="EMBL" id="AFC87113.1"/>
    </source>
</evidence>
<dbReference type="Proteomes" id="UP000005234">
    <property type="component" value="Chromosome"/>
</dbReference>
<dbReference type="SUPFAM" id="SSF81301">
    <property type="entry name" value="Nucleotidyltransferase"/>
    <property type="match status" value="1"/>
</dbReference>
<dbReference type="OrthoDB" id="8447821at2"/>
<dbReference type="eggNOG" id="ENOG5032ZDJ">
    <property type="taxonomic scope" value="Bacteria"/>
</dbReference>
<evidence type="ECO:0000313" key="2">
    <source>
        <dbReference type="Proteomes" id="UP000005234"/>
    </source>
</evidence>
<gene>
    <name evidence="1" type="ordered locus">Fraau_2772</name>
</gene>
<dbReference type="Gene3D" id="3.30.460.40">
    <property type="match status" value="1"/>
</dbReference>